<evidence type="ECO:0000259" key="8">
    <source>
        <dbReference type="PROSITE" id="PS50893"/>
    </source>
</evidence>
<comment type="function">
    <text evidence="7">Part of the ABC transporter complex PotABCD involved in spermidine/putrescine import. Responsible for energy coupling to the transport system.</text>
</comment>
<evidence type="ECO:0000313" key="9">
    <source>
        <dbReference type="EMBL" id="QEC48879.1"/>
    </source>
</evidence>
<dbReference type="InterPro" id="IPR017879">
    <property type="entry name" value="PotA_ATP-bd"/>
</dbReference>
<dbReference type="InterPro" id="IPR050093">
    <property type="entry name" value="ABC_SmlMolc_Importer"/>
</dbReference>
<dbReference type="GO" id="GO:0043190">
    <property type="term" value="C:ATP-binding cassette (ABC) transporter complex"/>
    <property type="evidence" value="ECO:0007669"/>
    <property type="project" value="InterPro"/>
</dbReference>
<dbReference type="InterPro" id="IPR012340">
    <property type="entry name" value="NA-bd_OB-fold"/>
</dbReference>
<dbReference type="RefSeq" id="WP_146920905.1">
    <property type="nucleotide sequence ID" value="NZ_CP042430.1"/>
</dbReference>
<evidence type="ECO:0000256" key="6">
    <source>
        <dbReference type="ARBA" id="ARBA00023136"/>
    </source>
</evidence>
<gene>
    <name evidence="7" type="primary">potA</name>
    <name evidence="9" type="ORF">FSW04_15725</name>
</gene>
<reference evidence="9 10" key="1">
    <citation type="journal article" date="2018" name="J. Microbiol.">
        <title>Baekduia soli gen. nov., sp. nov., a novel bacterium isolated from the soil of Baekdu Mountain and proposal of a novel family name, Baekduiaceae fam. nov.</title>
        <authorList>
            <person name="An D.S."/>
            <person name="Siddiqi M.Z."/>
            <person name="Kim K.H."/>
            <person name="Yu H.S."/>
            <person name="Im W.T."/>
        </authorList>
    </citation>
    <scope>NUCLEOTIDE SEQUENCE [LARGE SCALE GENOMIC DNA]</scope>
    <source>
        <strain evidence="9 10">BR7-21</strain>
    </source>
</reference>
<dbReference type="SUPFAM" id="SSF50331">
    <property type="entry name" value="MOP-like"/>
    <property type="match status" value="1"/>
</dbReference>
<dbReference type="SUPFAM" id="SSF52540">
    <property type="entry name" value="P-loop containing nucleoside triphosphate hydrolases"/>
    <property type="match status" value="1"/>
</dbReference>
<keyword evidence="10" id="KW-1185">Reference proteome</keyword>
<dbReference type="Pfam" id="PF08402">
    <property type="entry name" value="TOBE_2"/>
    <property type="match status" value="1"/>
</dbReference>
<dbReference type="InterPro" id="IPR003593">
    <property type="entry name" value="AAA+_ATPase"/>
</dbReference>
<dbReference type="KEGG" id="bsol:FSW04_15725"/>
<keyword evidence="6 7" id="KW-0472">Membrane</keyword>
<keyword evidence="3 7" id="KW-0547">Nucleotide-binding</keyword>
<dbReference type="InterPro" id="IPR017871">
    <property type="entry name" value="ABC_transporter-like_CS"/>
</dbReference>
<organism evidence="9 10">
    <name type="scientific">Baekduia soli</name>
    <dbReference type="NCBI Taxonomy" id="496014"/>
    <lineage>
        <taxon>Bacteria</taxon>
        <taxon>Bacillati</taxon>
        <taxon>Actinomycetota</taxon>
        <taxon>Thermoleophilia</taxon>
        <taxon>Solirubrobacterales</taxon>
        <taxon>Baekduiaceae</taxon>
        <taxon>Baekduia</taxon>
    </lineage>
</organism>
<accession>A0A5B8U6V4</accession>
<proteinExistence type="inferred from homology"/>
<keyword evidence="4 7" id="KW-0067">ATP-binding</keyword>
<dbReference type="InterPro" id="IPR013611">
    <property type="entry name" value="Transp-assoc_OB_typ2"/>
</dbReference>
<dbReference type="PANTHER" id="PTHR42781:SF4">
    <property type="entry name" value="SPERMIDINE_PUTRESCINE IMPORT ATP-BINDING PROTEIN POTA"/>
    <property type="match status" value="1"/>
</dbReference>
<dbReference type="Gene3D" id="2.40.50.100">
    <property type="match status" value="1"/>
</dbReference>
<dbReference type="InterPro" id="IPR027417">
    <property type="entry name" value="P-loop_NTPase"/>
</dbReference>
<dbReference type="InterPro" id="IPR005893">
    <property type="entry name" value="PotA-like"/>
</dbReference>
<dbReference type="GO" id="GO:0015594">
    <property type="term" value="F:ABC-type putrescine transporter activity"/>
    <property type="evidence" value="ECO:0007669"/>
    <property type="project" value="InterPro"/>
</dbReference>
<dbReference type="InterPro" id="IPR008995">
    <property type="entry name" value="Mo/tungstate-bd_C_term_dom"/>
</dbReference>
<dbReference type="InterPro" id="IPR003439">
    <property type="entry name" value="ABC_transporter-like_ATP-bd"/>
</dbReference>
<dbReference type="PANTHER" id="PTHR42781">
    <property type="entry name" value="SPERMIDINE/PUTRESCINE IMPORT ATP-BINDING PROTEIN POTA"/>
    <property type="match status" value="1"/>
</dbReference>
<dbReference type="PROSITE" id="PS50893">
    <property type="entry name" value="ABC_TRANSPORTER_2"/>
    <property type="match status" value="1"/>
</dbReference>
<evidence type="ECO:0000256" key="5">
    <source>
        <dbReference type="ARBA" id="ARBA00022967"/>
    </source>
</evidence>
<evidence type="ECO:0000256" key="7">
    <source>
        <dbReference type="RuleBase" id="RU364083"/>
    </source>
</evidence>
<evidence type="ECO:0000256" key="4">
    <source>
        <dbReference type="ARBA" id="ARBA00022840"/>
    </source>
</evidence>
<dbReference type="Gene3D" id="2.40.50.140">
    <property type="entry name" value="Nucleic acid-binding proteins"/>
    <property type="match status" value="1"/>
</dbReference>
<name>A0A5B8U6V4_9ACTN</name>
<dbReference type="FunFam" id="3.40.50.300:FF:000133">
    <property type="entry name" value="Spermidine/putrescine import ATP-binding protein PotA"/>
    <property type="match status" value="1"/>
</dbReference>
<dbReference type="AlphaFoldDB" id="A0A5B8U6V4"/>
<dbReference type="EC" id="7.6.2.11" evidence="7"/>
<comment type="catalytic activity">
    <reaction evidence="7">
        <text>ATP + H2O + polyamine-[polyamine-binding protein]Side 1 = ADP + phosphate + polyamineSide 2 + [polyamine-binding protein]Side 1.</text>
        <dbReference type="EC" id="7.6.2.11"/>
    </reaction>
</comment>
<dbReference type="SMART" id="SM00382">
    <property type="entry name" value="AAA"/>
    <property type="match status" value="1"/>
</dbReference>
<dbReference type="EMBL" id="CP042430">
    <property type="protein sequence ID" value="QEC48879.1"/>
    <property type="molecule type" value="Genomic_DNA"/>
</dbReference>
<dbReference type="GO" id="GO:0005524">
    <property type="term" value="F:ATP binding"/>
    <property type="evidence" value="ECO:0007669"/>
    <property type="project" value="UniProtKB-KW"/>
</dbReference>
<evidence type="ECO:0000256" key="1">
    <source>
        <dbReference type="ARBA" id="ARBA00022448"/>
    </source>
</evidence>
<dbReference type="PROSITE" id="PS00211">
    <property type="entry name" value="ABC_TRANSPORTER_1"/>
    <property type="match status" value="1"/>
</dbReference>
<evidence type="ECO:0000256" key="2">
    <source>
        <dbReference type="ARBA" id="ARBA00022475"/>
    </source>
</evidence>
<feature type="domain" description="ABC transporter" evidence="8">
    <location>
        <begin position="24"/>
        <end position="254"/>
    </location>
</feature>
<protein>
    <recommendedName>
        <fullName evidence="7">Spermidine/putrescine import ATP-binding protein PotA</fullName>
        <ecNumber evidence="7">7.6.2.11</ecNumber>
    </recommendedName>
</protein>
<sequence>MQGTPIDALDGERDVRGTAETADIRLEGVTKRFGDAVAVDELTLSIERGAFYALLGPSGCGKTTTLRMIGGFEDPTAGVVYLGGQAVTDLPPYRRDVNTVFQSYALFPHLNVERNVAFGLERRKVDRAEVRRRVAETLEMVQRGPLARRRPGQLSGGQQQRVALARALVNRPRALLLDEPLGALDLRLRKQLQLELKRIQQDVGITFVHVTHDQEEAMSMADTIAVMNHGRIEQAGSAEELYERPRTAFVANFLGVSNLVDGKVLERGSQLATVQTEDGTVRVPCDRMAETAGDGVRIGVRPEKIDLVAAADGAPPGRNALRGVVSVASFLGVSIQYVVLAPGGEELTVIAPNREGHQPQALGVGQEVLLTWDPGHTFVVARDA</sequence>
<dbReference type="OrthoDB" id="9802264at2"/>
<keyword evidence="2 7" id="KW-1003">Cell membrane</keyword>
<dbReference type="Proteomes" id="UP000321805">
    <property type="component" value="Chromosome"/>
</dbReference>
<dbReference type="Gene3D" id="3.40.50.300">
    <property type="entry name" value="P-loop containing nucleotide triphosphate hydrolases"/>
    <property type="match status" value="1"/>
</dbReference>
<dbReference type="Pfam" id="PF00005">
    <property type="entry name" value="ABC_tran"/>
    <property type="match status" value="1"/>
</dbReference>
<dbReference type="NCBIfam" id="TIGR01187">
    <property type="entry name" value="potA"/>
    <property type="match status" value="1"/>
</dbReference>
<dbReference type="CDD" id="cd03300">
    <property type="entry name" value="ABC_PotA_N"/>
    <property type="match status" value="1"/>
</dbReference>
<evidence type="ECO:0000256" key="3">
    <source>
        <dbReference type="ARBA" id="ARBA00022741"/>
    </source>
</evidence>
<dbReference type="GO" id="GO:0016887">
    <property type="term" value="F:ATP hydrolysis activity"/>
    <property type="evidence" value="ECO:0007669"/>
    <property type="project" value="InterPro"/>
</dbReference>
<comment type="subunit">
    <text evidence="7">The complex is composed of two ATP-binding proteins (PotA), two transmembrane proteins (PotB and PotC) and a solute-binding protein (PotD).</text>
</comment>
<keyword evidence="5 7" id="KW-1278">Translocase</keyword>
<comment type="similarity">
    <text evidence="7">Belongs to the ABC transporter superfamily. Spermidine/putrescine importer (TC 3.A.1.11.1) family.</text>
</comment>
<evidence type="ECO:0000313" key="10">
    <source>
        <dbReference type="Proteomes" id="UP000321805"/>
    </source>
</evidence>
<keyword evidence="1 7" id="KW-0813">Transport</keyword>